<dbReference type="AlphaFoldDB" id="A0AAE4SDK2"/>
<dbReference type="Gene3D" id="3.30.720.110">
    <property type="match status" value="1"/>
</dbReference>
<accession>A0AAE4SDK2</accession>
<keyword evidence="3" id="KW-1185">Reference proteome</keyword>
<dbReference type="InterPro" id="IPR009725">
    <property type="entry name" value="3_dmu_93_MTrfase"/>
</dbReference>
<evidence type="ECO:0000313" key="3">
    <source>
        <dbReference type="Proteomes" id="UP001271789"/>
    </source>
</evidence>
<sequence>MTSNPKITSFLTFAGNAEDAMNFYVSAFSGKIISITHVPKDGHGDEGKVLHGAFEIFGQQFMAMDMQQEYAVPFSWATSFYIDCATEAEFDLIFETFSDGGSVMMGPEPVLEMRKVAWVTDKYGVTWQPVWK</sequence>
<name>A0AAE4SDK2_9EURY</name>
<dbReference type="Proteomes" id="UP001271789">
    <property type="component" value="Unassembled WGS sequence"/>
</dbReference>
<organism evidence="2 3">
    <name type="scientific">Methanolapillus africanus</name>
    <dbReference type="NCBI Taxonomy" id="3028297"/>
    <lineage>
        <taxon>Archaea</taxon>
        <taxon>Methanobacteriati</taxon>
        <taxon>Methanobacteriota</taxon>
        <taxon>Stenosarchaea group</taxon>
        <taxon>Methanomicrobia</taxon>
        <taxon>Methanosarcinales</taxon>
        <taxon>Methanosarcinaceae</taxon>
        <taxon>Methanolapillus</taxon>
    </lineage>
</organism>
<dbReference type="EMBL" id="JAWDKD010000020">
    <property type="protein sequence ID" value="MDV0447472.1"/>
    <property type="molecule type" value="Genomic_DNA"/>
</dbReference>
<evidence type="ECO:0000259" key="1">
    <source>
        <dbReference type="Pfam" id="PF06983"/>
    </source>
</evidence>
<dbReference type="RefSeq" id="WP_338099912.1">
    <property type="nucleotide sequence ID" value="NZ_JAWDKD010000020.1"/>
</dbReference>
<reference evidence="2" key="1">
    <citation type="submission" date="2023-06" db="EMBL/GenBank/DDBJ databases">
        <title>Genome sequence of Methanosarcinaceae archaeon Ag5.</title>
        <authorList>
            <person name="Protasov E."/>
            <person name="Platt K."/>
            <person name="Poehlein A."/>
            <person name="Daniel R."/>
            <person name="Brune A."/>
        </authorList>
    </citation>
    <scope>NUCLEOTIDE SEQUENCE</scope>
    <source>
        <strain evidence="2">Ag5</strain>
    </source>
</reference>
<protein>
    <recommendedName>
        <fullName evidence="1">PhnB-like domain-containing protein</fullName>
    </recommendedName>
</protein>
<dbReference type="Gene3D" id="3.30.720.100">
    <property type="match status" value="1"/>
</dbReference>
<gene>
    <name evidence="2" type="ORF">MsAg5_13710</name>
</gene>
<proteinExistence type="predicted"/>
<dbReference type="PANTHER" id="PTHR33990:SF4">
    <property type="entry name" value="PHNB-LIKE DOMAIN-CONTAINING PROTEIN"/>
    <property type="match status" value="1"/>
</dbReference>
<dbReference type="SUPFAM" id="SSF54593">
    <property type="entry name" value="Glyoxalase/Bleomycin resistance protein/Dihydroxybiphenyl dioxygenase"/>
    <property type="match status" value="1"/>
</dbReference>
<dbReference type="InterPro" id="IPR029068">
    <property type="entry name" value="Glyas_Bleomycin-R_OHBP_Dase"/>
</dbReference>
<dbReference type="PIRSF" id="PIRSF021700">
    <property type="entry name" value="3_dmu_93_MTrfase"/>
    <property type="match status" value="1"/>
</dbReference>
<comment type="caution">
    <text evidence="2">The sequence shown here is derived from an EMBL/GenBank/DDBJ whole genome shotgun (WGS) entry which is preliminary data.</text>
</comment>
<dbReference type="PANTHER" id="PTHR33990">
    <property type="entry name" value="PROTEIN YJDN-RELATED"/>
    <property type="match status" value="1"/>
</dbReference>
<feature type="domain" description="PhnB-like" evidence="1">
    <location>
        <begin position="6"/>
        <end position="128"/>
    </location>
</feature>
<dbReference type="InterPro" id="IPR028973">
    <property type="entry name" value="PhnB-like"/>
</dbReference>
<dbReference type="Pfam" id="PF06983">
    <property type="entry name" value="3-dmu-9_3-mt"/>
    <property type="match status" value="1"/>
</dbReference>
<dbReference type="CDD" id="cd06588">
    <property type="entry name" value="PhnB_like"/>
    <property type="match status" value="1"/>
</dbReference>
<evidence type="ECO:0000313" key="2">
    <source>
        <dbReference type="EMBL" id="MDV0447472.1"/>
    </source>
</evidence>